<organism evidence="1 2">
    <name type="scientific">Kalanchoe fedtschenkoi</name>
    <name type="common">Lavender scallops</name>
    <name type="synonym">South American air plant</name>
    <dbReference type="NCBI Taxonomy" id="63787"/>
    <lineage>
        <taxon>Eukaryota</taxon>
        <taxon>Viridiplantae</taxon>
        <taxon>Streptophyta</taxon>
        <taxon>Embryophyta</taxon>
        <taxon>Tracheophyta</taxon>
        <taxon>Spermatophyta</taxon>
        <taxon>Magnoliopsida</taxon>
        <taxon>eudicotyledons</taxon>
        <taxon>Gunneridae</taxon>
        <taxon>Pentapetalae</taxon>
        <taxon>Saxifragales</taxon>
        <taxon>Crassulaceae</taxon>
        <taxon>Kalanchoe</taxon>
    </lineage>
</organism>
<proteinExistence type="predicted"/>
<evidence type="ECO:0000313" key="1">
    <source>
        <dbReference type="EnsemblPlants" id="Kaladp0023s0039.1.v1.1"/>
    </source>
</evidence>
<evidence type="ECO:0000313" key="2">
    <source>
        <dbReference type="Proteomes" id="UP000594263"/>
    </source>
</evidence>
<accession>A0A7N0ZS62</accession>
<reference evidence="1" key="1">
    <citation type="submission" date="2021-01" db="UniProtKB">
        <authorList>
            <consortium name="EnsemblPlants"/>
        </authorList>
    </citation>
    <scope>IDENTIFICATION</scope>
</reference>
<dbReference type="PANTHER" id="PTHR33167">
    <property type="entry name" value="TRANSCRIPTION FACTOR, PUTATIVE (DUF863)-RELATED"/>
    <property type="match status" value="1"/>
</dbReference>
<protein>
    <submittedName>
        <fullName evidence="1">Uncharacterized protein</fullName>
    </submittedName>
</protein>
<dbReference type="AlphaFoldDB" id="A0A7N0ZS62"/>
<keyword evidence="2" id="KW-1185">Reference proteome</keyword>
<sequence>MEQHLAPFDMECMKMAILKHEEIFKQQVSELHRLYRIQKMLMKTSQRRIPKNDLPRSNETRMRNLLLELERPSGNCFNGEPRILGFGNQDDESLDLTLGLGNYNHVSQESNKKLSPTRLTSDSVMTFSSSSTGSCSHLKKACVGGRNDIVEYQEQSRQQDRAIMAEQPPWLMQALSLNMT</sequence>
<name>A0A7N0ZS62_KALFE</name>
<dbReference type="PANTHER" id="PTHR33167:SF26">
    <property type="entry name" value="EXPRESSED PROTEIN"/>
    <property type="match status" value="1"/>
</dbReference>
<dbReference type="Proteomes" id="UP000594263">
    <property type="component" value="Unplaced"/>
</dbReference>
<dbReference type="Gramene" id="Kaladp0023s0039.1.v1.1">
    <property type="protein sequence ID" value="Kaladp0023s0039.1.v1.1"/>
    <property type="gene ID" value="Kaladp0023s0039.v1.1"/>
</dbReference>
<dbReference type="EnsemblPlants" id="Kaladp0023s0039.1.v1.1">
    <property type="protein sequence ID" value="Kaladp0023s0039.1.v1.1"/>
    <property type="gene ID" value="Kaladp0023s0039.v1.1"/>
</dbReference>
<dbReference type="OMA" id="TNTHCEE"/>